<feature type="domain" description="Mononegavirus-type SAM-dependent 2'-O-MTase" evidence="31">
    <location>
        <begin position="1785"/>
        <end position="1998"/>
    </location>
</feature>
<dbReference type="GO" id="GO:0005524">
    <property type="term" value="F:ATP binding"/>
    <property type="evidence" value="ECO:0007669"/>
    <property type="project" value="UniProtKB-KW"/>
</dbReference>
<dbReference type="EC" id="2.1.1.375" evidence="22"/>
<dbReference type="PROSITE" id="PS50526">
    <property type="entry name" value="RDRP_SSRNA_NEG_NONSEG"/>
    <property type="match status" value="1"/>
</dbReference>
<accession>A0A8K1K0M5</accession>
<dbReference type="InterPro" id="IPR026890">
    <property type="entry name" value="Mononeg_mRNAcap"/>
</dbReference>
<dbReference type="InterPro" id="IPR014023">
    <property type="entry name" value="Mononeg_RNA_pol_cat"/>
</dbReference>
<comment type="similarity">
    <text evidence="3">Belongs to the paramyxovirus L protein family.</text>
</comment>
<evidence type="ECO:0000313" key="32">
    <source>
        <dbReference type="EMBL" id="UCZ51391.1"/>
    </source>
</evidence>
<protein>
    <recommendedName>
        <fullName evidence="6">RNA-directed RNA polymerase L</fullName>
        <ecNumber evidence="22">2.1.1.375</ecNumber>
        <ecNumber evidence="4">2.7.7.48</ecNumber>
        <ecNumber evidence="5">2.7.7.88</ecNumber>
    </recommendedName>
    <alternativeName>
        <fullName evidence="23">Large structural protein</fullName>
    </alternativeName>
    <alternativeName>
        <fullName evidence="25">Replicase</fullName>
    </alternativeName>
    <alternativeName>
        <fullName evidence="24">Transcriptase</fullName>
    </alternativeName>
</protein>
<evidence type="ECO:0000256" key="1">
    <source>
        <dbReference type="ARBA" id="ARBA00003132"/>
    </source>
</evidence>
<keyword evidence="9" id="KW-0507">mRNA processing</keyword>
<dbReference type="EC" id="2.7.7.88" evidence="5"/>
<dbReference type="InterPro" id="IPR029063">
    <property type="entry name" value="SAM-dependent_MTases_sf"/>
</dbReference>
<dbReference type="Pfam" id="PF01728">
    <property type="entry name" value="FtsJ"/>
    <property type="match status" value="1"/>
</dbReference>
<dbReference type="Pfam" id="PF00946">
    <property type="entry name" value="Mononeg_RNA_pol"/>
    <property type="match status" value="1"/>
</dbReference>
<comment type="catalytic activity">
    <reaction evidence="27">
        <text>a 5'-end (5'-triphosphoguanosine)-adenylyl-adenylyl-cytidylyl-adenosine in mRNA + 2 S-adenosyl-L-methionine = a 5'-end (N(7)-methyl 5'-triphosphoguanosine)-(2'-O-methyladenylyl)-adenylyl-cytidylyl-adenosine in mRNA + 2 S-adenosyl-L-homocysteine + H(+)</text>
        <dbReference type="Rhea" id="RHEA:65376"/>
        <dbReference type="Rhea" id="RHEA-COMP:16797"/>
        <dbReference type="Rhea" id="RHEA-COMP:16798"/>
        <dbReference type="ChEBI" id="CHEBI:15378"/>
        <dbReference type="ChEBI" id="CHEBI:57856"/>
        <dbReference type="ChEBI" id="CHEBI:59789"/>
        <dbReference type="ChEBI" id="CHEBI:156483"/>
        <dbReference type="ChEBI" id="CHEBI:156484"/>
        <dbReference type="EC" id="2.1.1.375"/>
    </reaction>
</comment>
<reference evidence="32" key="1">
    <citation type="journal article" date="2021" name="Microbiol. Spectr.">
        <title>Eptesicus fuscus Orthorubulavirus, a Close Relative of Human Parainfluenza Virus 4, Discovered in a Bat in South Dakota.</title>
        <authorList>
            <person name="Hause B.M."/>
            <person name="Nelson E."/>
            <person name="Christopher-Hennings J."/>
        </authorList>
    </citation>
    <scope>NUCLEOTIDE SEQUENCE</scope>
    <source>
        <strain evidence="32">6931</strain>
    </source>
</reference>
<evidence type="ECO:0000256" key="13">
    <source>
        <dbReference type="ARBA" id="ARBA00022741"/>
    </source>
</evidence>
<evidence type="ECO:0000256" key="19">
    <source>
        <dbReference type="ARBA" id="ARBA00023268"/>
    </source>
</evidence>
<comment type="catalytic activity">
    <reaction evidence="21">
        <text>a 5'-end (5'-triphosphoguanosine)-(2'-O-methyladenylyl)-adenylyl-cytidylyl-adenosine in mRNA + S-adenosyl-L-methionine = a 5'-end (N(7)-methyl 5'-triphosphoguanosine)-(2'-O-methyladenylyl)-adenylyl-cytidylyl-adenosine in mRNA + S-adenosyl-L-homocysteine</text>
        <dbReference type="Rhea" id="RHEA:65440"/>
        <dbReference type="Rhea" id="RHEA-COMP:16798"/>
        <dbReference type="Rhea" id="RHEA-COMP:16801"/>
        <dbReference type="ChEBI" id="CHEBI:57856"/>
        <dbReference type="ChEBI" id="CHEBI:59789"/>
        <dbReference type="ChEBI" id="CHEBI:156482"/>
        <dbReference type="ChEBI" id="CHEBI:156483"/>
    </reaction>
</comment>
<evidence type="ECO:0000256" key="21">
    <source>
        <dbReference type="ARBA" id="ARBA00024499"/>
    </source>
</evidence>
<evidence type="ECO:0000259" key="31">
    <source>
        <dbReference type="PROSITE" id="PS51590"/>
    </source>
</evidence>
<dbReference type="InterPro" id="IPR002877">
    <property type="entry name" value="RNA_MeTrfase_FtsJ_dom"/>
</dbReference>
<dbReference type="GO" id="GO:0004482">
    <property type="term" value="F:mRNA 5'-cap (guanine-N7-)-methyltransferase activity"/>
    <property type="evidence" value="ECO:0007669"/>
    <property type="project" value="InterPro"/>
</dbReference>
<keyword evidence="18" id="KW-0506">mRNA capping</keyword>
<feature type="compositionally biased region" description="Low complexity" evidence="29">
    <location>
        <begin position="642"/>
        <end position="652"/>
    </location>
</feature>
<comment type="catalytic activity">
    <reaction evidence="28">
        <text>GTP + H2O = GDP + phosphate + H(+)</text>
        <dbReference type="Rhea" id="RHEA:19669"/>
        <dbReference type="ChEBI" id="CHEBI:15377"/>
        <dbReference type="ChEBI" id="CHEBI:15378"/>
        <dbReference type="ChEBI" id="CHEBI:37565"/>
        <dbReference type="ChEBI" id="CHEBI:43474"/>
        <dbReference type="ChEBI" id="CHEBI:58189"/>
    </reaction>
</comment>
<keyword evidence="11" id="KW-0949">S-adenosyl-L-methionine</keyword>
<feature type="domain" description="RdRp catalytic" evidence="30">
    <location>
        <begin position="668"/>
        <end position="852"/>
    </location>
</feature>
<proteinExistence type="inferred from homology"/>
<keyword evidence="19" id="KW-0511">Multifunctional enzyme</keyword>
<dbReference type="EC" id="2.7.7.48" evidence="4"/>
<dbReference type="InterPro" id="IPR039736">
    <property type="entry name" value="L_poly_C"/>
</dbReference>
<evidence type="ECO:0000256" key="17">
    <source>
        <dbReference type="ARBA" id="ARBA00022953"/>
    </source>
</evidence>
<evidence type="ECO:0000256" key="25">
    <source>
        <dbReference type="ARBA" id="ARBA00031012"/>
    </source>
</evidence>
<evidence type="ECO:0000256" key="8">
    <source>
        <dbReference type="ARBA" id="ARBA00022603"/>
    </source>
</evidence>
<evidence type="ECO:0000256" key="29">
    <source>
        <dbReference type="SAM" id="MobiDB-lite"/>
    </source>
</evidence>
<evidence type="ECO:0000256" key="20">
    <source>
        <dbReference type="ARBA" id="ARBA00024494"/>
    </source>
</evidence>
<evidence type="ECO:0000256" key="3">
    <source>
        <dbReference type="ARBA" id="ARBA00007934"/>
    </source>
</evidence>
<dbReference type="InterPro" id="IPR025786">
    <property type="entry name" value="Mononega_L_MeTrfase"/>
</dbReference>
<dbReference type="EMBL" id="MZ355765">
    <property type="protein sequence ID" value="UCZ51391.1"/>
    <property type="molecule type" value="Viral_cRNA"/>
</dbReference>
<evidence type="ECO:0000256" key="4">
    <source>
        <dbReference type="ARBA" id="ARBA00012494"/>
    </source>
</evidence>
<evidence type="ECO:0000259" key="30">
    <source>
        <dbReference type="PROSITE" id="PS50526"/>
    </source>
</evidence>
<comment type="catalytic activity">
    <reaction evidence="26">
        <text>a 5'-end (5'-triphosphoguanosine)-adenylyl-adenylyl-cytidylyl-adenosine in mRNA + S-adenosyl-L-methionine = a 5'-end (5'-triphosphoguanosine)-(2'-O-methyladenylyl)-adenylyl-cytidylyl-adenosine in mRNA + S-adenosyl-L-homocysteine + H(+)</text>
        <dbReference type="Rhea" id="RHEA:65380"/>
        <dbReference type="Rhea" id="RHEA-COMP:16797"/>
        <dbReference type="Rhea" id="RHEA-COMP:16801"/>
        <dbReference type="ChEBI" id="CHEBI:15378"/>
        <dbReference type="ChEBI" id="CHEBI:57856"/>
        <dbReference type="ChEBI" id="CHEBI:59789"/>
        <dbReference type="ChEBI" id="CHEBI:156482"/>
        <dbReference type="ChEBI" id="CHEBI:156484"/>
    </reaction>
</comment>
<evidence type="ECO:0000256" key="28">
    <source>
        <dbReference type="ARBA" id="ARBA00048548"/>
    </source>
</evidence>
<dbReference type="NCBIfam" id="TIGR04198">
    <property type="entry name" value="paramyx_RNAcap"/>
    <property type="match status" value="1"/>
</dbReference>
<dbReference type="Gene3D" id="3.40.50.150">
    <property type="entry name" value="Vaccinia Virus protein VP39"/>
    <property type="match status" value="1"/>
</dbReference>
<keyword evidence="15" id="KW-0067">ATP-binding</keyword>
<dbReference type="PROSITE" id="PS51590">
    <property type="entry name" value="SAM_MT_MNV_L"/>
    <property type="match status" value="1"/>
</dbReference>
<keyword evidence="7" id="KW-0696">RNA-directed RNA polymerase</keyword>
<dbReference type="Pfam" id="PF14318">
    <property type="entry name" value="Mononeg_mRNAcap"/>
    <property type="match status" value="1"/>
</dbReference>
<sequence length="2273" mass="258274">MADHTDVLLPEVHLGSPIVRHKLYYYILLGDLPNNIDPGDLGPLAHVNWRQIRREENRICLRLVAVRNELFKKVISLRSPITKNDINFLQWPRILPYLTAMDMQSYTCKIQNWVKIQSSAHLIINSKLDNFLNGISAKLTGRNDLFTSFRTRLEEQDTKGKYTSMEEINQAWNNNYWSDTCHLFLLIKYQMRLLIGQLKKSQTGSLRVLLEDRSGIIQITPELVCIYITAPNVISYLTFEMVLMVSDILEGRQNVIGLCTISYYLQPLCKRIQHLLTYVDNLALVMGDKVYSIVASLESLVYARLQMFDPVIDLRGQFHEFILDEMLTALANHFDLEQSVQICSHLVEIFSGLTPDLTAELLCIMRMWGHPTLTAAQAAGKVRDSMCAPKVLDFSTIMKTVAFFHTILINGYRRKHGGIWPPVTLGEGCPNLIISLKNDNAEISYETTLKYWKHISLFEFGKSFNADPGEDLSIFMKDKAISCKKSDWMSVFRRSLIHERCMQARIDCPTNINRRLLLNFLNDSNFDPELELEYVTNLDYLEDDDFCASYSLKEKEIKETGRIFAKLTKKMRSCQVIAESMLANHAGKLFRENGVVMDQLRLTKSLLTMSQIGIISAKSRKSTKDSTTVLPRCPGKSTQKTSPHLRSSSKPSSGKDPEKTPDNTFEIAACFLTTDLQKYCLNWRYQAIIPFARTLNRMYGYPHLFEWIHLRLMKSTLYVGDPFNPPLDPTVVNLDDAPNDDIFIVSPRGGIEGLCQKLWTMISIATIILSATESKTRVMSMVQGDNQTIAITTKVPRSIPHVQKKELAYNASKEFFKRLKANNFGIGHNLKEQETILSSDFFVYGKRIFWRGRILSQALKNASKLCLTADVLGDCTQSSCSNLATTIMRLTENGLEKDLAVKLNIFCTIRQLTYDLIFPMNNTAASNIPESYLNHPDLLIRVALLPSQLGGLNYLSSSRLFNRNIGDPLVSAFADLKRLIKSGCLEPWILTNIMKRPPGKGNWSTLAADPYAINIDYLYPPTIFLKRHAQQTLMESSVNPLLKGVFNVNAKQEENALAQFLLDRDIVLPRVAHVVLAQTGCGRRKQIQGYLDSTRTIVKLALDIKPLSFRKTNQVIDYNLNYLSYQLDVIMKQKTSVAIWNDDNVNDCSIDLARNLRKISWSSILSGRGLEGLETPDPIELLSGALITGDNLCYHCVTGDDKMTWLYLPGGISIDSNPDDNPPIRVPYIGSKTDERRIASLAQVPGASQNLKSVLRLAGVYIWAFGDNEQNWQDALVLAQTRTNITLDQLRVLTPLPTSSNLTHRLDDGVTQMKFTPASLYTFSNYVHISNDKQILQIDENNVDSNLIYQQIMITGLGIIETWNAPPTWQTHHEITLHLHTASACCVRPVDSCLMNTARMDIPSLEDTTINRFIYDDDPIPDSHISIIERFVVNLNIGDLEPGSTQENINLLSQLMGKVIVDSIMGLDESVSIINDAIVETDYSHNWISEFLNTYLDHVFISIGWNILLELSYQMYYLRIIGVTNIIDYVDLTLQRIPGLSIQNLAATISHPKILRRLINLGIVSPSNSPQFATLNFQKIAVQGLMWGIKNTISNIRNYVNLPILIHSEDALDLNDRIFNLAARKLTLISLLYDFPSLLPKLRGMTAEDKCKTLTDYLLSDINLGHINISYDPKFVTMVTDPLIKPYPCNSYYLSRKILNHIRSADDSDFFISNYYNDLGFIESNSFLDPLDENDKCNSILSYDIILNLLDHKDMLERYEMPFQESTSCDMENYYPEPPIHHILRPLGLSSTSWYKTLSLLNYLNIKRVPDGDHLYLAEGSGATMAILEAELPGRTVYYNSYYSSEMNPPQRNFEPMPTQFVESVPYKQIQAGIDCKDNFLQKYVCLWTGDTSTTDLSSKTCIQYIINKVGAETVSILHCDLEEGFNIPGEELTTAQVHILQIACHCVKKDGIFILKAHWLPFPKLSTIINICWTMASKIDLIRSSYSDPNSHEVYLVCTRAEDGWFSDLRSSIHMATSLTQSGYTLISPEKIGDYWDQLNNQRDHILEVIQSSLASSSISATVSDNMRILQAGGTLSAQDWYNIAVFEDKNTLLQHLANLYTVHLKEIVEIMKAEGDEYLSMIWTPYNLGAQGKINTTLRLLAEKVMLYIVKNWSVIEVKDRMTFVSNLELGEFNASDFFTVHTLYRLTNNPKYLKRTIQYSVLVELMTFKMLLKLSRPKQKQIWKLLGCTLFTNIAESDQISDQSLIDPSSLWNNLNEDDELTYDMFGNES</sequence>
<evidence type="ECO:0000256" key="27">
    <source>
        <dbReference type="ARBA" id="ARBA00047370"/>
    </source>
</evidence>
<evidence type="ECO:0000256" key="2">
    <source>
        <dbReference type="ARBA" id="ARBA00004328"/>
    </source>
</evidence>
<keyword evidence="17" id="KW-0693">Viral RNA replication</keyword>
<comment type="catalytic activity">
    <reaction evidence="20">
        <text>a 5'-end triphospho-adenylyl-adenylyl-cytidylyl-adenosine in mRNA + GDP + H(+) = a 5'-end (5'-triphosphoguanosine)-adenylyl-adenylyl-cytidylyl-adenosine in mRNA + diphosphate</text>
        <dbReference type="Rhea" id="RHEA:65436"/>
        <dbReference type="Rhea" id="RHEA-COMP:16797"/>
        <dbReference type="Rhea" id="RHEA-COMP:16799"/>
        <dbReference type="ChEBI" id="CHEBI:15378"/>
        <dbReference type="ChEBI" id="CHEBI:33019"/>
        <dbReference type="ChEBI" id="CHEBI:58189"/>
        <dbReference type="ChEBI" id="CHEBI:156484"/>
        <dbReference type="ChEBI" id="CHEBI:156503"/>
        <dbReference type="EC" id="2.7.7.88"/>
    </reaction>
</comment>
<comment type="function">
    <text evidence="1">RNA-directed RNA polymerase that catalyzes the replication of viral genomic RNA. The template is composed of the viral RNA tightly encapsidated by the nucleoprotein (N). The replicase mode is dependent on intracellular N protein concentration. In this mode, the polymerase replicates the whole viral genome without recognizing transcriptional signals, and the replicated genome is not caped or polyadenylated.</text>
</comment>
<evidence type="ECO:0000256" key="12">
    <source>
        <dbReference type="ARBA" id="ARBA00022695"/>
    </source>
</evidence>
<evidence type="ECO:0000256" key="16">
    <source>
        <dbReference type="ARBA" id="ARBA00022844"/>
    </source>
</evidence>
<evidence type="ECO:0000256" key="15">
    <source>
        <dbReference type="ARBA" id="ARBA00022840"/>
    </source>
</evidence>
<keyword evidence="16" id="KW-0946">Virion</keyword>
<feature type="region of interest" description="Disordered" evidence="29">
    <location>
        <begin position="623"/>
        <end position="661"/>
    </location>
</feature>
<evidence type="ECO:0000256" key="22">
    <source>
        <dbReference type="ARBA" id="ARBA00026099"/>
    </source>
</evidence>
<keyword evidence="14" id="KW-0378">Hydrolase</keyword>
<evidence type="ECO:0000256" key="5">
    <source>
        <dbReference type="ARBA" id="ARBA00012582"/>
    </source>
</evidence>
<reference evidence="32" key="2">
    <citation type="submission" date="2021-06" db="EMBL/GenBank/DDBJ databases">
        <authorList>
            <person name="Hause B."/>
        </authorList>
    </citation>
    <scope>NUCLEOTIDE SEQUENCE</scope>
    <source>
        <strain evidence="32">6931</strain>
    </source>
</reference>
<keyword evidence="12" id="KW-0548">Nucleotidyltransferase</keyword>
<evidence type="ECO:0000256" key="11">
    <source>
        <dbReference type="ARBA" id="ARBA00022691"/>
    </source>
</evidence>
<name>A0A8K1K0M5_9MONO</name>
<dbReference type="GO" id="GO:0044423">
    <property type="term" value="C:virion component"/>
    <property type="evidence" value="ECO:0007669"/>
    <property type="project" value="UniProtKB-KW"/>
</dbReference>
<evidence type="ECO:0000256" key="23">
    <source>
        <dbReference type="ARBA" id="ARBA00030285"/>
    </source>
</evidence>
<evidence type="ECO:0000256" key="14">
    <source>
        <dbReference type="ARBA" id="ARBA00022801"/>
    </source>
</evidence>
<dbReference type="GO" id="GO:0016787">
    <property type="term" value="F:hydrolase activity"/>
    <property type="evidence" value="ECO:0007669"/>
    <property type="project" value="UniProtKB-KW"/>
</dbReference>
<evidence type="ECO:0000256" key="24">
    <source>
        <dbReference type="ARBA" id="ARBA00030436"/>
    </source>
</evidence>
<dbReference type="GO" id="GO:0003968">
    <property type="term" value="F:RNA-directed RNA polymerase activity"/>
    <property type="evidence" value="ECO:0007669"/>
    <property type="project" value="UniProtKB-KW"/>
</dbReference>
<evidence type="ECO:0000256" key="26">
    <source>
        <dbReference type="ARBA" id="ARBA00047332"/>
    </source>
</evidence>
<comment type="subcellular location">
    <subcellularLocation>
        <location evidence="2">Virion</location>
    </subcellularLocation>
</comment>
<dbReference type="PIRSF" id="PIRSF000830">
    <property type="entry name" value="RNA_pol_ParamyxoV"/>
    <property type="match status" value="1"/>
</dbReference>
<evidence type="ECO:0000256" key="9">
    <source>
        <dbReference type="ARBA" id="ARBA00022664"/>
    </source>
</evidence>
<evidence type="ECO:0000256" key="7">
    <source>
        <dbReference type="ARBA" id="ARBA00022484"/>
    </source>
</evidence>
<evidence type="ECO:0000256" key="18">
    <source>
        <dbReference type="ARBA" id="ARBA00023042"/>
    </source>
</evidence>
<evidence type="ECO:0000256" key="10">
    <source>
        <dbReference type="ARBA" id="ARBA00022679"/>
    </source>
</evidence>
<organism evidence="32">
    <name type="scientific">Eptesicus fuscus orthorubulavirus</name>
    <dbReference type="NCBI Taxonomy" id="2884705"/>
    <lineage>
        <taxon>Viruses</taxon>
        <taxon>Riboviria</taxon>
        <taxon>Orthornavirae</taxon>
        <taxon>Negarnaviricota</taxon>
        <taxon>Haploviricotina</taxon>
        <taxon>Monjiviricetes</taxon>
        <taxon>Mononegavirales</taxon>
        <taxon>Paramyxoviridae</taxon>
        <taxon>Rubulavirinae</taxon>
        <taxon>Orthorubulavirus</taxon>
    </lineage>
</organism>
<keyword evidence="13" id="KW-0547">Nucleotide-binding</keyword>
<evidence type="ECO:0000256" key="6">
    <source>
        <dbReference type="ARBA" id="ARBA00018602"/>
    </source>
</evidence>
<dbReference type="InterPro" id="IPR016269">
    <property type="entry name" value="RNA-dir_pol_paramyxovirus"/>
</dbReference>
<keyword evidence="8" id="KW-0489">Methyltransferase</keyword>
<keyword evidence="10" id="KW-0808">Transferase</keyword>